<evidence type="ECO:0000256" key="2">
    <source>
        <dbReference type="ARBA" id="ARBA00007331"/>
    </source>
</evidence>
<dbReference type="EMBL" id="AP019869">
    <property type="protein sequence ID" value="BBN09239.1"/>
    <property type="molecule type" value="Genomic_DNA"/>
</dbReference>
<proteinExistence type="inferred from homology"/>
<organism evidence="6 7">
    <name type="scientific">Marchantia polymorpha subsp. ruderalis</name>
    <dbReference type="NCBI Taxonomy" id="1480154"/>
    <lineage>
        <taxon>Eukaryota</taxon>
        <taxon>Viridiplantae</taxon>
        <taxon>Streptophyta</taxon>
        <taxon>Embryophyta</taxon>
        <taxon>Marchantiophyta</taxon>
        <taxon>Marchantiopsida</taxon>
        <taxon>Marchantiidae</taxon>
        <taxon>Marchantiales</taxon>
        <taxon>Marchantiaceae</taxon>
        <taxon>Marchantia</taxon>
    </lineage>
</organism>
<dbReference type="Proteomes" id="UP000077202">
    <property type="component" value="Unassembled WGS sequence"/>
</dbReference>
<gene>
    <name evidence="6" type="ORF">AXG93_4689s1630</name>
    <name evidence="5" type="ORF">Mp_4g18130</name>
</gene>
<dbReference type="Gene3D" id="3.20.20.140">
    <property type="entry name" value="Metal-dependent hydrolases"/>
    <property type="match status" value="1"/>
</dbReference>
<evidence type="ECO:0000256" key="1">
    <source>
        <dbReference type="ARBA" id="ARBA00004123"/>
    </source>
</evidence>
<evidence type="ECO:0000313" key="5">
    <source>
        <dbReference type="EMBL" id="BBN09239.1"/>
    </source>
</evidence>
<dbReference type="AlphaFoldDB" id="A0A176WN56"/>
<dbReference type="EMBL" id="LVLJ01000592">
    <property type="protein sequence ID" value="OAE33676.1"/>
    <property type="molecule type" value="Genomic_DNA"/>
</dbReference>
<dbReference type="GO" id="GO:0008033">
    <property type="term" value="P:tRNA processing"/>
    <property type="evidence" value="ECO:0007669"/>
    <property type="project" value="UniProtKB-KW"/>
</dbReference>
<dbReference type="GO" id="GO:0003723">
    <property type="term" value="F:RNA binding"/>
    <property type="evidence" value="ECO:0007669"/>
    <property type="project" value="TreeGrafter"/>
</dbReference>
<name>A0A176WN56_MARPO</name>
<comment type="subcellular location">
    <subcellularLocation>
        <location evidence="1">Nucleus</location>
    </subcellularLocation>
</comment>
<protein>
    <submittedName>
        <fullName evidence="6">Uncharacterized protein</fullName>
    </submittedName>
</protein>
<dbReference type="SUPFAM" id="SSF89550">
    <property type="entry name" value="PHP domain-like"/>
    <property type="match status" value="1"/>
</dbReference>
<feature type="compositionally biased region" description="Basic and acidic residues" evidence="4">
    <location>
        <begin position="388"/>
        <end position="397"/>
    </location>
</feature>
<comment type="similarity">
    <text evidence="2">Belongs to the eukaryotic/archaeal RNase P protein component 3 family.</text>
</comment>
<evidence type="ECO:0000256" key="4">
    <source>
        <dbReference type="SAM" id="MobiDB-lite"/>
    </source>
</evidence>
<dbReference type="GO" id="GO:0005655">
    <property type="term" value="C:nucleolar ribonuclease P complex"/>
    <property type="evidence" value="ECO:0007669"/>
    <property type="project" value="TreeGrafter"/>
</dbReference>
<keyword evidence="7" id="KW-1185">Reference proteome</keyword>
<reference evidence="6 7" key="1">
    <citation type="submission" date="2016-03" db="EMBL/GenBank/DDBJ databases">
        <title>Mechanisms controlling the formation of the plant cell surface in tip-growing cells are functionally conserved among land plants.</title>
        <authorList>
            <person name="Honkanen S."/>
            <person name="Jones V.A."/>
            <person name="Morieri G."/>
            <person name="Champion C."/>
            <person name="Hetherington A.J."/>
            <person name="Kelly S."/>
            <person name="Saint-Marcoux D."/>
            <person name="Proust H."/>
            <person name="Prescott H."/>
            <person name="Dolan L."/>
        </authorList>
    </citation>
    <scope>NUCLEOTIDE SEQUENCE [LARGE SCALE GENOMIC DNA]</scope>
    <source>
        <strain evidence="7">cv. Tak-1 and cv. Tak-2</strain>
        <tissue evidence="6">Whole gametophyte</tissue>
    </source>
</reference>
<accession>A0A176WN56</accession>
<dbReference type="Pfam" id="PF01876">
    <property type="entry name" value="RNase_P_p30"/>
    <property type="match status" value="1"/>
</dbReference>
<evidence type="ECO:0000313" key="8">
    <source>
        <dbReference type="Proteomes" id="UP001162541"/>
    </source>
</evidence>
<evidence type="ECO:0000313" key="6">
    <source>
        <dbReference type="EMBL" id="OAE33676.1"/>
    </source>
</evidence>
<sequence length="406" mass="44408">MFFDLNLPVDGVGELARREVVAMALQLGYSGVAANHFVTGVMGETDRCRIRPLELQFILAAAPAVAETAKFHQKVLGVPQGLPFRQFSRITVFLETMNQANTINSANPVLKTYDLVAVQPTNLKMFNHACTKLEVDLISLDFTQRVPFRMKKAIVKAAVERGIYFEICYGRALSDQKARRELFTNSMTLQSAAGGRNIVVCSGARRAMEMRGPNDVANMSILFGFTSESAKNTISRTCKSLLLHGITRKTHKGAIHVERISPQSNPTESGTFNVPSDWDPLSVSGASADFITVTETTSKTLLNTNKVGTSEVVNFVDTKPSNEEEISNFVASEDTPVPLFVNTSPVAEALSAARNRSDPEKVVSKNNSKLIDAKPKGKQKRGPASASDKIEEAEGKSKAKRRKKKK</sequence>
<dbReference type="InterPro" id="IPR016195">
    <property type="entry name" value="Pol/histidinol_Pase-like"/>
</dbReference>
<keyword evidence="3" id="KW-0819">tRNA processing</keyword>
<evidence type="ECO:0000313" key="7">
    <source>
        <dbReference type="Proteomes" id="UP000077202"/>
    </source>
</evidence>
<evidence type="ECO:0000256" key="3">
    <source>
        <dbReference type="ARBA" id="ARBA00022694"/>
    </source>
</evidence>
<dbReference type="PANTHER" id="PTHR13031">
    <property type="entry name" value="RIBONUCLEASE P SUBUNIT P30"/>
    <property type="match status" value="1"/>
</dbReference>
<dbReference type="Proteomes" id="UP001162541">
    <property type="component" value="Chromosome 4"/>
</dbReference>
<reference evidence="5" key="2">
    <citation type="journal article" date="2019" name="Curr. Biol.">
        <title>Chromatin organization in early land plants reveals an ancestral association between H3K27me3, transposons, and constitutive heterochromatin.</title>
        <authorList>
            <person name="Montgomery S.A."/>
            <person name="Tanizawa Y."/>
            <person name="Galik B."/>
            <person name="Wang N."/>
            <person name="Ito T."/>
            <person name="Mochizuki T."/>
            <person name="Akimcheva S."/>
            <person name="Bowman J."/>
            <person name="Cognat V."/>
            <person name="Drouard L."/>
            <person name="Ekker H."/>
            <person name="Houng S."/>
            <person name="Kohchi T."/>
            <person name="Lin S."/>
            <person name="Liu L.D."/>
            <person name="Nakamura Y."/>
            <person name="Valeeva L.R."/>
            <person name="Shakirov E.V."/>
            <person name="Shippen D.E."/>
            <person name="Wei W."/>
            <person name="Yagura M."/>
            <person name="Yamaoka S."/>
            <person name="Yamato K.T."/>
            <person name="Liu C."/>
            <person name="Berger F."/>
        </authorList>
    </citation>
    <scope>NUCLEOTIDE SEQUENCE [LARGE SCALE GENOMIC DNA]</scope>
    <source>
        <strain evidence="5">Tak-1</strain>
    </source>
</reference>
<reference evidence="8" key="3">
    <citation type="journal article" date="2020" name="Curr. Biol.">
        <title>Chromatin organization in early land plants reveals an ancestral association between H3K27me3, transposons, and constitutive heterochromatin.</title>
        <authorList>
            <person name="Montgomery S.A."/>
            <person name="Tanizawa Y."/>
            <person name="Galik B."/>
            <person name="Wang N."/>
            <person name="Ito T."/>
            <person name="Mochizuki T."/>
            <person name="Akimcheva S."/>
            <person name="Bowman J.L."/>
            <person name="Cognat V."/>
            <person name="Marechal-Drouard L."/>
            <person name="Ekker H."/>
            <person name="Hong S.F."/>
            <person name="Kohchi T."/>
            <person name="Lin S.S."/>
            <person name="Liu L.D."/>
            <person name="Nakamura Y."/>
            <person name="Valeeva L.R."/>
            <person name="Shakirov E.V."/>
            <person name="Shippen D.E."/>
            <person name="Wei W.L."/>
            <person name="Yagura M."/>
            <person name="Yamaoka S."/>
            <person name="Yamato K.T."/>
            <person name="Liu C."/>
            <person name="Berger F."/>
        </authorList>
    </citation>
    <scope>NUCLEOTIDE SEQUENCE [LARGE SCALE GENOMIC DNA]</scope>
    <source>
        <strain evidence="8">Tak-1</strain>
    </source>
</reference>
<dbReference type="InterPro" id="IPR002738">
    <property type="entry name" value="RNase_P_p30"/>
</dbReference>
<dbReference type="PANTHER" id="PTHR13031:SF0">
    <property type="entry name" value="RIBONUCLEASE P PROTEIN SUBUNIT P30"/>
    <property type="match status" value="1"/>
</dbReference>
<feature type="region of interest" description="Disordered" evidence="4">
    <location>
        <begin position="351"/>
        <end position="406"/>
    </location>
</feature>